<feature type="region of interest" description="Disordered" evidence="5">
    <location>
        <begin position="695"/>
        <end position="723"/>
    </location>
</feature>
<dbReference type="GO" id="GO:0005068">
    <property type="term" value="F:transmembrane receptor protein tyrosine kinase adaptor activity"/>
    <property type="evidence" value="ECO:0007669"/>
    <property type="project" value="TreeGrafter"/>
</dbReference>
<feature type="compositionally biased region" description="Pro residues" evidence="5">
    <location>
        <begin position="697"/>
        <end position="707"/>
    </location>
</feature>
<keyword evidence="8" id="KW-1185">Reference proteome</keyword>
<evidence type="ECO:0000256" key="3">
    <source>
        <dbReference type="ARBA" id="ARBA00022999"/>
    </source>
</evidence>
<dbReference type="Ensembl" id="ENSOMYT00000043566.2">
    <property type="protein sequence ID" value="ENSOMYP00000039908.2"/>
    <property type="gene ID" value="ENSOMYG00000018479.2"/>
</dbReference>
<dbReference type="RefSeq" id="XP_036793877.1">
    <property type="nucleotide sequence ID" value="XM_036937982.1"/>
</dbReference>
<dbReference type="Pfam" id="PF08916">
    <property type="entry name" value="Phe_ZIP"/>
    <property type="match status" value="1"/>
</dbReference>
<dbReference type="KEGG" id="omy:110537914"/>
<dbReference type="CDD" id="cd01231">
    <property type="entry name" value="PH_SH2B_family"/>
    <property type="match status" value="1"/>
</dbReference>
<feature type="compositionally biased region" description="Low complexity" evidence="5">
    <location>
        <begin position="341"/>
        <end position="361"/>
    </location>
</feature>
<feature type="compositionally biased region" description="Pro residues" evidence="5">
    <location>
        <begin position="20"/>
        <end position="50"/>
    </location>
</feature>
<feature type="compositionally biased region" description="Basic and acidic residues" evidence="5">
    <location>
        <begin position="422"/>
        <end position="447"/>
    </location>
</feature>
<feature type="compositionally biased region" description="Gly residues" evidence="5">
    <location>
        <begin position="896"/>
        <end position="911"/>
    </location>
</feature>
<sequence length="949" mass="100828">MNGSLLTPPSPRAANSSPLPLSPSPSPSPPSPSLLPMFPRPPPLPPPLAQPHPSSLSDTPTPSPCLSWTEFCELHARMAAGDFARHFRAFLLENPHYSPDSAAAFCRRFTDRFVRHFQSELEGVAGALGTAPGMEAGSWAPQSDATSLEEEAVSPPPVTEGASYHPCAPANPVRALPKPASTRLVLETRSGDQFQDSYAVTTVLPPSSSSSCSSSVGGGNNGRREERGAPVTVKHFTGVGPGNGETTAEEEDSWAGVTVMEEEVEPDEGEEELEVCLDNEDPSHMPQTPASPCSDTTPPRSKGNGTPASAGSQSKTKLKKRFSLRSVGRSVRGSVRGILHWRSSSSDSPQSSSQLPSSYSYTMGVQDACTGSSSKRNSGTQPPTPTSSMPVSLSLPLSLPHSSSSSLPPSSSSSATSLSLSEARDRRRSNGEGGEKEKWSHRLEKLRLSRSPPPVLSSAPTSAVVSPSGLPPSSSSSATPRKTGRLVREGGVSVSSSMPDEFAGSHGGFPGFSFGLLHHGTQEHNNAGTGLNNTSSTANAAQTAAVQPLVPGGTVGWRGGRWHKCRLVLRERDKEGERGEEYYLEFFIPPKSSKPRLTIPCCSIVDVRSTTALEVPDKENTFLLQLEGQVQYVIETRDAVQMRAWLSDIRNGICISEQEDIEAVCGGPMDISGMPEFSDRLSQVCYGGVGGSSPLMDPLPPELPPRAPLDESDGRVGGAGLGTPFAETPDATGSFLFSDVAEAVEHPLSECQWFHGTLSRLKAAQLVLAGGTASHGVFLVRQSETRRGEYVLTFNFQGKAKHLRLSLNEDGQCRVQHLWFQSIFDMLEHFRVHPIPLESGGASDVTLISFVGATAVRQPDLTSRPRSPPQPPPPPLPPGRPPPPSPPQERGNETELGGGGGGTAATAGGGEGAEDWEEREAPLRQLEGVEGEEREGGRARAIDNQYSFF</sequence>
<dbReference type="SUPFAM" id="SSF50729">
    <property type="entry name" value="PH domain-like"/>
    <property type="match status" value="1"/>
</dbReference>
<dbReference type="AlphaFoldDB" id="A0A8C7QPS3"/>
<dbReference type="RefSeq" id="XP_036793878.1">
    <property type="nucleotide sequence ID" value="XM_036937983.1"/>
</dbReference>
<dbReference type="SMART" id="SM00252">
    <property type="entry name" value="SH2"/>
    <property type="match status" value="1"/>
</dbReference>
<dbReference type="InterPro" id="IPR000980">
    <property type="entry name" value="SH2"/>
</dbReference>
<evidence type="ECO:0000259" key="6">
    <source>
        <dbReference type="PROSITE" id="PS50001"/>
    </source>
</evidence>
<feature type="compositionally biased region" description="Low complexity" evidence="5">
    <location>
        <begin position="51"/>
        <end position="61"/>
    </location>
</feature>
<dbReference type="Gene3D" id="6.10.140.110">
    <property type="match status" value="1"/>
</dbReference>
<dbReference type="InterPro" id="IPR036860">
    <property type="entry name" value="SH2_dom_sf"/>
</dbReference>
<feature type="compositionally biased region" description="Polar residues" evidence="5">
    <location>
        <begin position="369"/>
        <end position="381"/>
    </location>
</feature>
<gene>
    <name evidence="7" type="primary">sh2b1</name>
</gene>
<evidence type="ECO:0000313" key="7">
    <source>
        <dbReference type="Ensembl" id="ENSOMYP00000039908.2"/>
    </source>
</evidence>
<feature type="compositionally biased region" description="Low complexity" evidence="5">
    <location>
        <begin position="386"/>
        <end position="421"/>
    </location>
</feature>
<name>A0A8C7QPS3_ONCMY</name>
<evidence type="ECO:0000256" key="5">
    <source>
        <dbReference type="SAM" id="MobiDB-lite"/>
    </source>
</evidence>
<feature type="region of interest" description="Disordered" evidence="5">
    <location>
        <begin position="202"/>
        <end position="256"/>
    </location>
</feature>
<evidence type="ECO:0000256" key="2">
    <source>
        <dbReference type="ARBA" id="ARBA00022553"/>
    </source>
</evidence>
<keyword evidence="2" id="KW-0597">Phosphoprotein</keyword>
<dbReference type="GO" id="GO:0005886">
    <property type="term" value="C:plasma membrane"/>
    <property type="evidence" value="ECO:0007669"/>
    <property type="project" value="TreeGrafter"/>
</dbReference>
<dbReference type="GeneTree" id="ENSGT00950000183191"/>
<feature type="compositionally biased region" description="Pro residues" evidence="5">
    <location>
        <begin position="866"/>
        <end position="887"/>
    </location>
</feature>
<dbReference type="InterPro" id="IPR036290">
    <property type="entry name" value="Phe_ZIP_sf"/>
</dbReference>
<dbReference type="Proteomes" id="UP000694395">
    <property type="component" value="Chromosome 12"/>
</dbReference>
<proteinExistence type="inferred from homology"/>
<dbReference type="GO" id="GO:0035556">
    <property type="term" value="P:intracellular signal transduction"/>
    <property type="evidence" value="ECO:0007669"/>
    <property type="project" value="TreeGrafter"/>
</dbReference>
<evidence type="ECO:0000313" key="8">
    <source>
        <dbReference type="Proteomes" id="UP000694395"/>
    </source>
</evidence>
<reference evidence="7" key="3">
    <citation type="submission" date="2025-09" db="UniProtKB">
        <authorList>
            <consortium name="Ensembl"/>
        </authorList>
    </citation>
    <scope>IDENTIFICATION</scope>
</reference>
<dbReference type="InterPro" id="IPR015012">
    <property type="entry name" value="Phe_ZIP"/>
</dbReference>
<dbReference type="CDD" id="cd10346">
    <property type="entry name" value="SH2_SH2B_family"/>
    <property type="match status" value="1"/>
</dbReference>
<dbReference type="SUPFAM" id="SSF109805">
    <property type="entry name" value="Phenylalanine zipper"/>
    <property type="match status" value="1"/>
</dbReference>
<feature type="region of interest" description="Disordered" evidence="5">
    <location>
        <begin position="279"/>
        <end position="329"/>
    </location>
</feature>
<evidence type="ECO:0000256" key="4">
    <source>
        <dbReference type="PROSITE-ProRule" id="PRU00191"/>
    </source>
</evidence>
<dbReference type="CTD" id="25970"/>
<dbReference type="PRINTS" id="PR00401">
    <property type="entry name" value="SH2DOMAIN"/>
</dbReference>
<dbReference type="InterPro" id="IPR035057">
    <property type="entry name" value="SH2B1_SH2"/>
</dbReference>
<feature type="compositionally biased region" description="Polar residues" evidence="5">
    <location>
        <begin position="285"/>
        <end position="315"/>
    </location>
</feature>
<dbReference type="FunFam" id="3.30.505.10:FF:000008">
    <property type="entry name" value="SH2B adapter protein 1 isoform 2"/>
    <property type="match status" value="1"/>
</dbReference>
<dbReference type="GeneID" id="110537914"/>
<dbReference type="OrthoDB" id="10047184at2759"/>
<feature type="region of interest" description="Disordered" evidence="5">
    <location>
        <begin position="135"/>
        <end position="162"/>
    </location>
</feature>
<organism evidence="7 8">
    <name type="scientific">Oncorhynchus mykiss</name>
    <name type="common">Rainbow trout</name>
    <name type="synonym">Salmo gairdneri</name>
    <dbReference type="NCBI Taxonomy" id="8022"/>
    <lineage>
        <taxon>Eukaryota</taxon>
        <taxon>Metazoa</taxon>
        <taxon>Chordata</taxon>
        <taxon>Craniata</taxon>
        <taxon>Vertebrata</taxon>
        <taxon>Euteleostomi</taxon>
        <taxon>Actinopterygii</taxon>
        <taxon>Neopterygii</taxon>
        <taxon>Teleostei</taxon>
        <taxon>Protacanthopterygii</taxon>
        <taxon>Salmoniformes</taxon>
        <taxon>Salmonidae</taxon>
        <taxon>Salmoninae</taxon>
        <taxon>Oncorhynchus</taxon>
    </lineage>
</organism>
<dbReference type="Gene3D" id="2.30.29.30">
    <property type="entry name" value="Pleckstrin-homology domain (PH domain)/Phosphotyrosine-binding domain (PTB)"/>
    <property type="match status" value="1"/>
</dbReference>
<dbReference type="InterPro" id="IPR011993">
    <property type="entry name" value="PH-like_dom_sf"/>
</dbReference>
<dbReference type="Pfam" id="PF00017">
    <property type="entry name" value="SH2"/>
    <property type="match status" value="1"/>
</dbReference>
<comment type="similarity">
    <text evidence="1">Belongs to the SH2B adapter family.</text>
</comment>
<dbReference type="PROSITE" id="PS50001">
    <property type="entry name" value="SH2"/>
    <property type="match status" value="1"/>
</dbReference>
<feature type="compositionally biased region" description="Low complexity" evidence="5">
    <location>
        <begin position="456"/>
        <end position="480"/>
    </location>
</feature>
<feature type="region of interest" description="Disordered" evidence="5">
    <location>
        <begin position="341"/>
        <end position="497"/>
    </location>
</feature>
<dbReference type="PANTHER" id="PTHR10872">
    <property type="entry name" value="SH2B ADAPTER PROTEIN"/>
    <property type="match status" value="1"/>
</dbReference>
<reference evidence="7" key="2">
    <citation type="submission" date="2025-08" db="UniProtKB">
        <authorList>
            <consortium name="Ensembl"/>
        </authorList>
    </citation>
    <scope>IDENTIFICATION</scope>
</reference>
<dbReference type="Gene3D" id="3.30.505.10">
    <property type="entry name" value="SH2 domain"/>
    <property type="match status" value="1"/>
</dbReference>
<protein>
    <submittedName>
        <fullName evidence="7">SH2B adaptor protein 1</fullName>
    </submittedName>
</protein>
<dbReference type="InterPro" id="IPR030523">
    <property type="entry name" value="SH2B"/>
</dbReference>
<accession>A0A8C7QPS3</accession>
<dbReference type="SUPFAM" id="SSF55550">
    <property type="entry name" value="SH2 domain"/>
    <property type="match status" value="1"/>
</dbReference>
<reference evidence="7" key="1">
    <citation type="submission" date="2020-07" db="EMBL/GenBank/DDBJ databases">
        <title>A long reads based de novo assembly of the rainbow trout Arlee double haploid line genome.</title>
        <authorList>
            <person name="Gao G."/>
            <person name="Palti Y."/>
        </authorList>
    </citation>
    <scope>NUCLEOTIDE SEQUENCE [LARGE SCALE GENOMIC DNA]</scope>
</reference>
<feature type="region of interest" description="Disordered" evidence="5">
    <location>
        <begin position="1"/>
        <end position="61"/>
    </location>
</feature>
<feature type="region of interest" description="Disordered" evidence="5">
    <location>
        <begin position="857"/>
        <end position="949"/>
    </location>
</feature>
<feature type="domain" description="SH2" evidence="6">
    <location>
        <begin position="753"/>
        <end position="851"/>
    </location>
</feature>
<dbReference type="PANTHER" id="PTHR10872:SF3">
    <property type="entry name" value="SH2B ADAPTER PROTEIN 1"/>
    <property type="match status" value="1"/>
</dbReference>
<keyword evidence="3 4" id="KW-0727">SH2 domain</keyword>
<evidence type="ECO:0000256" key="1">
    <source>
        <dbReference type="ARBA" id="ARBA00010220"/>
    </source>
</evidence>